<reference evidence="1 2" key="1">
    <citation type="journal article" date="2015" name="Genome Announc.">
        <title>Genome Sequence of Corynebacterium ulcerans Strain FRC11.</title>
        <authorList>
            <person name="Benevides Lde J."/>
            <person name="Viana M.V."/>
            <person name="Mariano D.C."/>
            <person name="Rocha Fde S."/>
            <person name="Bagano P.C."/>
            <person name="Folador E.L."/>
            <person name="Pereira F.L."/>
            <person name="Dorella F.A."/>
            <person name="Leal C.A."/>
            <person name="Carvalho A.F."/>
            <person name="Soares Sde C."/>
            <person name="Carneiro A."/>
            <person name="Ramos R."/>
            <person name="Badell-Ocando E."/>
            <person name="Guiso N."/>
            <person name="Silva A."/>
            <person name="Figueiredo H."/>
            <person name="Azevedo V."/>
            <person name="Guimaraes L.C."/>
        </authorList>
    </citation>
    <scope>NUCLEOTIDE SEQUENCE [LARGE SCALE GENOMIC DNA]</scope>
    <source>
        <strain evidence="2">FRC0011</strain>
    </source>
</reference>
<proteinExistence type="predicted"/>
<keyword evidence="2" id="KW-1185">Reference proteome</keyword>
<evidence type="ECO:0000313" key="1">
    <source>
        <dbReference type="EMBL" id="AIU31646.1"/>
    </source>
</evidence>
<dbReference type="RefSeq" id="WP_023634799.1">
    <property type="nucleotide sequence ID" value="NZ_OX444692.1"/>
</dbReference>
<protein>
    <submittedName>
        <fullName evidence="1">Insertion element protein</fullName>
    </submittedName>
</protein>
<sequence length="344" mass="39729">MASHPYGHHCDICGSVVKKNGKTSAGKTRYRCTGCGASSTAMRSGTLHQRQMKAFISWILGGKPRDKSDVSRTQRRLMSWCWQVPVPQPSMEDKACILVMNEGTFFQSWCLVVAYNSTHVLGWQWVRKDDKTTCAQVYTYFPRPSAAVISGDESTAQAIQSLWPGIPMRRCLSSIKESVDQKISHTPHTQPAIEIKNLTDSLSYVYTSEQAQLWLDRYNTWETTWKELLKHRTDSPNANHNENSCNWQWTYKELRSIRLMYRTLIKKEELFFQLTESAIPLSDAALPCQTSFLGDDLSADIKKLFHTHRGINHEHARRMVEWYLNSKTESPFIPERIIKHDHWE</sequence>
<organism evidence="1 2">
    <name type="scientific">Corynebacterium ramonii</name>
    <dbReference type="NCBI Taxonomy" id="3026968"/>
    <lineage>
        <taxon>Bacteria</taxon>
        <taxon>Bacillati</taxon>
        <taxon>Actinomycetota</taxon>
        <taxon>Actinomycetes</taxon>
        <taxon>Mycobacteriales</taxon>
        <taxon>Corynebacteriaceae</taxon>
        <taxon>Corynebacterium</taxon>
    </lineage>
</organism>
<name>A0ABM5RP12_9CORY</name>
<accession>A0ABM5RP12</accession>
<evidence type="ECO:0000313" key="2">
    <source>
        <dbReference type="Proteomes" id="UP000029910"/>
    </source>
</evidence>
<dbReference type="Proteomes" id="UP000029910">
    <property type="component" value="Chromosome"/>
</dbReference>
<gene>
    <name evidence="1" type="ORF">CulFRC11_0040</name>
</gene>
<dbReference type="EMBL" id="CP009622">
    <property type="protein sequence ID" value="AIU31646.1"/>
    <property type="molecule type" value="Genomic_DNA"/>
</dbReference>